<evidence type="ECO:0000256" key="1">
    <source>
        <dbReference type="ARBA" id="ARBA00022676"/>
    </source>
</evidence>
<gene>
    <name evidence="5" type="ORF">CWR43_18470</name>
</gene>
<reference evidence="5 6" key="1">
    <citation type="submission" date="2017-11" db="EMBL/GenBank/DDBJ databases">
        <authorList>
            <person name="Han C.G."/>
        </authorList>
    </citation>
    <scope>NUCLEOTIDE SEQUENCE [LARGE SCALE GENOMIC DNA]</scope>
    <source>
        <strain evidence="5 6">HCNT1</strain>
    </source>
</reference>
<evidence type="ECO:0000313" key="6">
    <source>
        <dbReference type="Proteomes" id="UP000232164"/>
    </source>
</evidence>
<dbReference type="CDD" id="cd03820">
    <property type="entry name" value="GT4_AmsD-like"/>
    <property type="match status" value="1"/>
</dbReference>
<evidence type="ECO:0000313" key="5">
    <source>
        <dbReference type="EMBL" id="PKA42107.1"/>
    </source>
</evidence>
<keyword evidence="2" id="KW-0808">Transferase</keyword>
<dbReference type="AlphaFoldDB" id="A0A2N0D7N9"/>
<dbReference type="InterPro" id="IPR028098">
    <property type="entry name" value="Glyco_trans_4-like_N"/>
</dbReference>
<dbReference type="Pfam" id="PF00534">
    <property type="entry name" value="Glycos_transf_1"/>
    <property type="match status" value="1"/>
</dbReference>
<dbReference type="Gene3D" id="3.40.50.2000">
    <property type="entry name" value="Glycogen Phosphorylase B"/>
    <property type="match status" value="2"/>
</dbReference>
<evidence type="ECO:0000259" key="4">
    <source>
        <dbReference type="Pfam" id="PF13579"/>
    </source>
</evidence>
<accession>A0A2N0D7N9</accession>
<protein>
    <submittedName>
        <fullName evidence="5">Amylovoran biosynthesis protein AmsD</fullName>
    </submittedName>
</protein>
<dbReference type="GO" id="GO:0016757">
    <property type="term" value="F:glycosyltransferase activity"/>
    <property type="evidence" value="ECO:0007669"/>
    <property type="project" value="UniProtKB-KW"/>
</dbReference>
<keyword evidence="1" id="KW-0328">Glycosyltransferase</keyword>
<dbReference type="EMBL" id="PIQN01000014">
    <property type="protein sequence ID" value="PKA42107.1"/>
    <property type="molecule type" value="Genomic_DNA"/>
</dbReference>
<feature type="domain" description="Glycosyltransferase subfamily 4-like N-terminal" evidence="4">
    <location>
        <begin position="26"/>
        <end position="183"/>
    </location>
</feature>
<proteinExistence type="predicted"/>
<dbReference type="InterPro" id="IPR001296">
    <property type="entry name" value="Glyco_trans_1"/>
</dbReference>
<dbReference type="Proteomes" id="UP000232164">
    <property type="component" value="Unassembled WGS sequence"/>
</dbReference>
<dbReference type="Pfam" id="PF13579">
    <property type="entry name" value="Glyco_trans_4_4"/>
    <property type="match status" value="1"/>
</dbReference>
<dbReference type="PANTHER" id="PTHR12526">
    <property type="entry name" value="GLYCOSYLTRANSFERASE"/>
    <property type="match status" value="1"/>
</dbReference>
<feature type="domain" description="Glycosyl transferase family 1" evidence="3">
    <location>
        <begin position="196"/>
        <end position="349"/>
    </location>
</feature>
<evidence type="ECO:0000259" key="3">
    <source>
        <dbReference type="Pfam" id="PF00534"/>
    </source>
</evidence>
<sequence length="379" mass="42466">MNVSYATLPTGRPLKVLIVLPALGAGGTEHVVNMLANHWAEVGYDVTLLTLENHDATPYYTFSPRVRIRRIGVPPRRAPFLVATWLAFLRVRRMRAEISRRKPDFLLSFLTRTNLLALVATLGTGIPTVVSERNNPDAQPFGPLWKLLQRTLYPRAFGLVTMTQGAMDHFSIAQRRRSWVIPNAVNLPVGWRDRRGSNVLTAVGRLTRQKGFDLLLQAFARIEARFPSWRLVIWGEGEARQELEAQREALGLASRVDLPGVTKTPGEWIETTDIFVLSSRYEGWGIVLLEAMAAGLPVVSFACKWGPEVMITNGHDGLLVPPEDIGALAQALEQTISDSELRRRLAANACRSADKYSRQSVLSAWDQMAWDVTHLERRE</sequence>
<dbReference type="STRING" id="1041146.GCA_000427985_01551"/>
<organism evidence="5 6">
    <name type="scientific">Rhizobium sullae</name>
    <name type="common">Rhizobium hedysari</name>
    <dbReference type="NCBI Taxonomy" id="50338"/>
    <lineage>
        <taxon>Bacteria</taxon>
        <taxon>Pseudomonadati</taxon>
        <taxon>Pseudomonadota</taxon>
        <taxon>Alphaproteobacteria</taxon>
        <taxon>Hyphomicrobiales</taxon>
        <taxon>Rhizobiaceae</taxon>
        <taxon>Rhizobium/Agrobacterium group</taxon>
        <taxon>Rhizobium</taxon>
    </lineage>
</organism>
<dbReference type="RefSeq" id="WP_100772010.1">
    <property type="nucleotide sequence ID" value="NZ_PIQN01000014.1"/>
</dbReference>
<evidence type="ECO:0000256" key="2">
    <source>
        <dbReference type="ARBA" id="ARBA00022679"/>
    </source>
</evidence>
<dbReference type="PANTHER" id="PTHR12526:SF510">
    <property type="entry name" value="D-INOSITOL 3-PHOSPHATE GLYCOSYLTRANSFERASE"/>
    <property type="match status" value="1"/>
</dbReference>
<reference evidence="5 6" key="2">
    <citation type="submission" date="2017-12" db="EMBL/GenBank/DDBJ databases">
        <title>Genome sequence of Rhizobium sullae HCNT1 isolated from Sulla coronaria nodules and featuring peculiar denitrification phenotypes.</title>
        <authorList>
            <person name="De Diego-Diaz B."/>
            <person name="Treu L."/>
            <person name="Campanaro S."/>
            <person name="Da Silva Duarte V."/>
            <person name="Basaglia M."/>
            <person name="Favaro L."/>
            <person name="Casella S."/>
            <person name="Squartini A."/>
        </authorList>
    </citation>
    <scope>NUCLEOTIDE SEQUENCE [LARGE SCALE GENOMIC DNA]</scope>
    <source>
        <strain evidence="5 6">HCNT1</strain>
    </source>
</reference>
<name>A0A2N0D7N9_RHISU</name>
<comment type="caution">
    <text evidence="5">The sequence shown here is derived from an EMBL/GenBank/DDBJ whole genome shotgun (WGS) entry which is preliminary data.</text>
</comment>
<dbReference type="SUPFAM" id="SSF53756">
    <property type="entry name" value="UDP-Glycosyltransferase/glycogen phosphorylase"/>
    <property type="match status" value="1"/>
</dbReference>